<sequence>MVTNRKKTRVSKLDLMLLRMISRSKGQFAAVLTIIILGIAIYTSLNMTSVNMNHTVETYYRENRFADLTLQTAAVPAQELKALQRMAGVEKAMGRTSVDVPVITDNLDERVRLRLITDREEADDLSKSTLLEGKKLSGTGKEILIIEQFANARNLKIGDELKLQISGVQRTLEVCGIVANPEYIYLMENSQAVMPDEEHFGVGYVSEQFGQEAAGLPGSYNEILIRYEANVDEEGLIKKLEDQLDVYGVKQTIKQKDQFSNAIIGQELTQLDSMANSIPILFLLVAGLILMMMLSRLVKRDRIKIGVLKAIGYRDRQILFHYVKYALAAGVSGGLGGSLLGMLMAGGMTRMYLGYFHIPLLRIEFYYSYLVYAIILSSAFCAFSGLIGAKGVMKIAPADAMRAEAPKTGKRILLERYPFLWKRLSFSNKLITKNIFRNKKRTVFVLAGVTVTYAMMLFTTSMPGVIDQMMNEHFKEFQRMDYNINFAAPVPKAAVRDMEALIDAEIIEGKLEYPFELSNGNKKQAVSVIGISSDTMFFTFHDVKGREIELPERGMLISQNLSRLLGVGVGDLVRVKSYLPNRQDVYLPIKGIIKQTLGMNAYMDLETMGQQLLEKNVINGVYADSQDPDINKKLLPASNIASIMSIADIRAVYDKYMTMMVLSIGSMVVFSGVLGFCIVYNATVVSLGEREMELSSLRVLGFGKREVFFMILKENNMIAILGIIFGIPVGILMSEYSSAAFSTKLYSIDMSPNGEAMIMAAVYTAVFVILAQLATYRKIQRLDFLQALKNRES</sequence>
<proteinExistence type="predicted"/>
<reference evidence="1" key="1">
    <citation type="submission" date="2019-08" db="EMBL/GenBank/DDBJ databases">
        <title>Genome sequence of Clostridiales bacterium MT110.</title>
        <authorList>
            <person name="Cao J."/>
        </authorList>
    </citation>
    <scope>NUCLEOTIDE SEQUENCE</scope>
    <source>
        <strain evidence="1">MT110</strain>
    </source>
</reference>
<evidence type="ECO:0000313" key="2">
    <source>
        <dbReference type="Proteomes" id="UP000594014"/>
    </source>
</evidence>
<organism evidence="1 2">
    <name type="scientific">Anoxybacterium hadale</name>
    <dbReference type="NCBI Taxonomy" id="3408580"/>
    <lineage>
        <taxon>Bacteria</taxon>
        <taxon>Bacillati</taxon>
        <taxon>Bacillota</taxon>
        <taxon>Clostridia</taxon>
        <taxon>Peptostreptococcales</taxon>
        <taxon>Anaerovoracaceae</taxon>
        <taxon>Anoxybacterium</taxon>
    </lineage>
</organism>
<keyword evidence="2" id="KW-1185">Reference proteome</keyword>
<dbReference type="EMBL" id="CP042469">
    <property type="protein sequence ID" value="QOX64952.1"/>
    <property type="molecule type" value="Genomic_DNA"/>
</dbReference>
<dbReference type="Proteomes" id="UP000594014">
    <property type="component" value="Chromosome"/>
</dbReference>
<protein>
    <submittedName>
        <fullName evidence="1">FtsX-like permease family protein</fullName>
    </submittedName>
</protein>
<evidence type="ECO:0000313" key="1">
    <source>
        <dbReference type="EMBL" id="QOX64952.1"/>
    </source>
</evidence>
<accession>A0ACD1AEH1</accession>
<name>A0ACD1AEH1_9FIRM</name>
<gene>
    <name evidence="1" type="ORF">FRZ06_17165</name>
</gene>